<dbReference type="InParanoid" id="A2DKF0"/>
<dbReference type="PANTHER" id="PTHR11085:SF9">
    <property type="entry name" value="NAD-DEPENDENT PROTEIN DEACETYLASE SIRTUIN-1"/>
    <property type="match status" value="1"/>
</dbReference>
<evidence type="ECO:0000256" key="4">
    <source>
        <dbReference type="ARBA" id="ARBA00022833"/>
    </source>
</evidence>
<reference evidence="8" key="1">
    <citation type="submission" date="2006-10" db="EMBL/GenBank/DDBJ databases">
        <authorList>
            <person name="Amadeo P."/>
            <person name="Zhao Q."/>
            <person name="Wortman J."/>
            <person name="Fraser-Liggett C."/>
            <person name="Carlton J."/>
        </authorList>
    </citation>
    <scope>NUCLEOTIDE SEQUENCE</scope>
    <source>
        <strain evidence="8">G3</strain>
    </source>
</reference>
<feature type="active site" description="Proton acceptor" evidence="6">
    <location>
        <position position="175"/>
    </location>
</feature>
<dbReference type="GO" id="GO:0000781">
    <property type="term" value="C:chromosome, telomeric region"/>
    <property type="evidence" value="ECO:0007669"/>
    <property type="project" value="GOC"/>
</dbReference>
<dbReference type="OMA" id="IAMESEH"/>
<dbReference type="GO" id="GO:0005634">
    <property type="term" value="C:nucleus"/>
    <property type="evidence" value="ECO:0000318"/>
    <property type="project" value="GO_Central"/>
</dbReference>
<sequence length="347" mass="39031">MRAGNKADEVFKTVVGKEPQTIFSEEVPEAYLWNFLIQFAREQTRQRVAKARKPIQSMEDIIKLIENSKHIIVIIGAGASIGPDFRSPGGLYDSIAKEGCLEDPYQVFDLDYFKKDPTIFWRFAHKIFPDKNPAHSDTHYFIAELENHGKLQRLYSQNVDTLECGVPESKLRCVHGSWRNSYCLSCGKKFDIEDLREAVQNGTVPTCPCGGQIKPGIVFFGQKTNIEDEDITADSEEGDLLIVIGTSLKVAPISMLPEFFSQIPSILINREPVTCNFSAEFLGDCSDVVKAIQKGLGWKDFPEQQIHFNEPNKFFFPDKNGNISHVYETGPVSFVVTPCEANPNDLL</sequence>
<keyword evidence="3 6" id="KW-0479">Metal-binding</keyword>
<dbReference type="GO" id="GO:0031509">
    <property type="term" value="P:subtelomeric heterochromatin formation"/>
    <property type="evidence" value="ECO:0000318"/>
    <property type="project" value="GO_Central"/>
</dbReference>
<dbReference type="VEuPathDB" id="TrichDB:TVAGG3_0996460"/>
<reference evidence="8" key="2">
    <citation type="journal article" date="2007" name="Science">
        <title>Draft genome sequence of the sexually transmitted pathogen Trichomonas vaginalis.</title>
        <authorList>
            <person name="Carlton J.M."/>
            <person name="Hirt R.P."/>
            <person name="Silva J.C."/>
            <person name="Delcher A.L."/>
            <person name="Schatz M."/>
            <person name="Zhao Q."/>
            <person name="Wortman J.R."/>
            <person name="Bidwell S.L."/>
            <person name="Alsmark U.C.M."/>
            <person name="Besteiro S."/>
            <person name="Sicheritz-Ponten T."/>
            <person name="Noel C.J."/>
            <person name="Dacks J.B."/>
            <person name="Foster P.G."/>
            <person name="Simillion C."/>
            <person name="Van de Peer Y."/>
            <person name="Miranda-Saavedra D."/>
            <person name="Barton G.J."/>
            <person name="Westrop G.D."/>
            <person name="Mueller S."/>
            <person name="Dessi D."/>
            <person name="Fiori P.L."/>
            <person name="Ren Q."/>
            <person name="Paulsen I."/>
            <person name="Zhang H."/>
            <person name="Bastida-Corcuera F.D."/>
            <person name="Simoes-Barbosa A."/>
            <person name="Brown M.T."/>
            <person name="Hayes R.D."/>
            <person name="Mukherjee M."/>
            <person name="Okumura C.Y."/>
            <person name="Schneider R."/>
            <person name="Smith A.J."/>
            <person name="Vanacova S."/>
            <person name="Villalvazo M."/>
            <person name="Haas B.J."/>
            <person name="Pertea M."/>
            <person name="Feldblyum T.V."/>
            <person name="Utterback T.R."/>
            <person name="Shu C.L."/>
            <person name="Osoegawa K."/>
            <person name="de Jong P.J."/>
            <person name="Hrdy I."/>
            <person name="Horvathova L."/>
            <person name="Zubacova Z."/>
            <person name="Dolezal P."/>
            <person name="Malik S.B."/>
            <person name="Logsdon J.M. Jr."/>
            <person name="Henze K."/>
            <person name="Gupta A."/>
            <person name="Wang C.C."/>
            <person name="Dunne R.L."/>
            <person name="Upcroft J.A."/>
            <person name="Upcroft P."/>
            <person name="White O."/>
            <person name="Salzberg S.L."/>
            <person name="Tang P."/>
            <person name="Chiu C.-H."/>
            <person name="Lee Y.-S."/>
            <person name="Embley T.M."/>
            <person name="Coombs G.H."/>
            <person name="Mottram J.C."/>
            <person name="Tachezy J."/>
            <person name="Fraser-Liggett C.M."/>
            <person name="Johnson P.J."/>
        </authorList>
    </citation>
    <scope>NUCLEOTIDE SEQUENCE [LARGE SCALE GENOMIC DNA]</scope>
    <source>
        <strain evidence="8">G3</strain>
    </source>
</reference>
<feature type="binding site" evidence="6">
    <location>
        <position position="186"/>
    </location>
    <ligand>
        <name>Zn(2+)</name>
        <dbReference type="ChEBI" id="CHEBI:29105"/>
    </ligand>
</feature>
<feature type="binding site" evidence="6">
    <location>
        <position position="183"/>
    </location>
    <ligand>
        <name>Zn(2+)</name>
        <dbReference type="ChEBI" id="CHEBI:29105"/>
    </ligand>
</feature>
<dbReference type="AlphaFoldDB" id="A2DKF0"/>
<dbReference type="InterPro" id="IPR003000">
    <property type="entry name" value="Sirtuin"/>
</dbReference>
<accession>A2DKF0</accession>
<evidence type="ECO:0000313" key="8">
    <source>
        <dbReference type="EMBL" id="EAY19127.1"/>
    </source>
</evidence>
<dbReference type="InterPro" id="IPR050134">
    <property type="entry name" value="NAD-dep_sirtuin_deacylases"/>
</dbReference>
<name>A2DKF0_TRIV3</name>
<evidence type="ECO:0000256" key="3">
    <source>
        <dbReference type="ARBA" id="ARBA00022723"/>
    </source>
</evidence>
<keyword evidence="9" id="KW-1185">Reference proteome</keyword>
<dbReference type="Pfam" id="PF02146">
    <property type="entry name" value="SIR2"/>
    <property type="match status" value="1"/>
</dbReference>
<evidence type="ECO:0000313" key="9">
    <source>
        <dbReference type="Proteomes" id="UP000001542"/>
    </source>
</evidence>
<dbReference type="GO" id="GO:0046970">
    <property type="term" value="F:histone H4K16 deacetylase activity, NAD-dependent"/>
    <property type="evidence" value="ECO:0000318"/>
    <property type="project" value="GO_Central"/>
</dbReference>
<dbReference type="RefSeq" id="XP_001580113.1">
    <property type="nucleotide sequence ID" value="XM_001580063.1"/>
</dbReference>
<evidence type="ECO:0000259" key="7">
    <source>
        <dbReference type="PROSITE" id="PS50305"/>
    </source>
</evidence>
<dbReference type="STRING" id="5722.A2DKF0"/>
<dbReference type="GO" id="GO:0003714">
    <property type="term" value="F:transcription corepressor activity"/>
    <property type="evidence" value="ECO:0000318"/>
    <property type="project" value="GO_Central"/>
</dbReference>
<dbReference type="GO" id="GO:0046969">
    <property type="term" value="F:histone H3K9 deacetylase activity, NAD-dependent"/>
    <property type="evidence" value="ECO:0000318"/>
    <property type="project" value="GO_Central"/>
</dbReference>
<keyword evidence="2" id="KW-0808">Transferase</keyword>
<dbReference type="PANTHER" id="PTHR11085">
    <property type="entry name" value="NAD-DEPENDENT PROTEIN DEACYLASE SIRTUIN-5, MITOCHONDRIAL-RELATED"/>
    <property type="match status" value="1"/>
</dbReference>
<dbReference type="EMBL" id="DS113211">
    <property type="protein sequence ID" value="EAY19127.1"/>
    <property type="molecule type" value="Genomic_DNA"/>
</dbReference>
<dbReference type="eggNOG" id="KOG2684">
    <property type="taxonomic scope" value="Eukaryota"/>
</dbReference>
<gene>
    <name evidence="8" type="ORF">TVAG_190210</name>
</gene>
<dbReference type="InterPro" id="IPR026590">
    <property type="entry name" value="Ssirtuin_cat_dom"/>
</dbReference>
<dbReference type="Gene3D" id="3.30.1600.10">
    <property type="entry name" value="SIR2/SIRT2 'Small Domain"/>
    <property type="match status" value="1"/>
</dbReference>
<proteinExistence type="predicted"/>
<dbReference type="GO" id="GO:0070403">
    <property type="term" value="F:NAD+ binding"/>
    <property type="evidence" value="ECO:0007669"/>
    <property type="project" value="InterPro"/>
</dbReference>
<dbReference type="GO" id="GO:0032041">
    <property type="term" value="F:histone H3K14 deacetylase activity, NAD-dependent"/>
    <property type="evidence" value="ECO:0000318"/>
    <property type="project" value="GO_Central"/>
</dbReference>
<dbReference type="Proteomes" id="UP000001542">
    <property type="component" value="Unassembled WGS sequence"/>
</dbReference>
<feature type="domain" description="Deacetylase sirtuin-type" evidence="7">
    <location>
        <begin position="51"/>
        <end position="299"/>
    </location>
</feature>
<dbReference type="SMR" id="A2DKF0"/>
<comment type="cofactor">
    <cofactor evidence="1">
        <name>Zn(2+)</name>
        <dbReference type="ChEBI" id="CHEBI:29105"/>
    </cofactor>
</comment>
<dbReference type="SUPFAM" id="SSF52467">
    <property type="entry name" value="DHS-like NAD/FAD-binding domain"/>
    <property type="match status" value="1"/>
</dbReference>
<dbReference type="OrthoDB" id="424302at2759"/>
<dbReference type="InterPro" id="IPR029035">
    <property type="entry name" value="DHS-like_NAD/FAD-binding_dom"/>
</dbReference>
<evidence type="ECO:0000256" key="5">
    <source>
        <dbReference type="ARBA" id="ARBA00023027"/>
    </source>
</evidence>
<dbReference type="FunCoup" id="A2DKF0">
    <property type="interactions" value="329"/>
</dbReference>
<evidence type="ECO:0000256" key="1">
    <source>
        <dbReference type="ARBA" id="ARBA00001947"/>
    </source>
</evidence>
<evidence type="ECO:0000256" key="2">
    <source>
        <dbReference type="ARBA" id="ARBA00022679"/>
    </source>
</evidence>
<feature type="binding site" evidence="6">
    <location>
        <position position="209"/>
    </location>
    <ligand>
        <name>Zn(2+)</name>
        <dbReference type="ChEBI" id="CHEBI:29105"/>
    </ligand>
</feature>
<dbReference type="InterPro" id="IPR026591">
    <property type="entry name" value="Sirtuin_cat_small_dom_sf"/>
</dbReference>
<evidence type="ECO:0000256" key="6">
    <source>
        <dbReference type="PROSITE-ProRule" id="PRU00236"/>
    </source>
</evidence>
<dbReference type="GO" id="GO:0046872">
    <property type="term" value="F:metal ion binding"/>
    <property type="evidence" value="ECO:0007669"/>
    <property type="project" value="UniProtKB-KW"/>
</dbReference>
<organism evidence="8 9">
    <name type="scientific">Trichomonas vaginalis (strain ATCC PRA-98 / G3)</name>
    <dbReference type="NCBI Taxonomy" id="412133"/>
    <lineage>
        <taxon>Eukaryota</taxon>
        <taxon>Metamonada</taxon>
        <taxon>Parabasalia</taxon>
        <taxon>Trichomonadida</taxon>
        <taxon>Trichomonadidae</taxon>
        <taxon>Trichomonas</taxon>
    </lineage>
</organism>
<protein>
    <submittedName>
        <fullName evidence="8">Transcriptional regulator, Sir2 family protein</fullName>
    </submittedName>
</protein>
<dbReference type="GO" id="GO:0006974">
    <property type="term" value="P:DNA damage response"/>
    <property type="evidence" value="ECO:0000318"/>
    <property type="project" value="GO_Central"/>
</dbReference>
<keyword evidence="4 6" id="KW-0862">Zinc</keyword>
<dbReference type="Gene3D" id="3.40.50.1220">
    <property type="entry name" value="TPP-binding domain"/>
    <property type="match status" value="1"/>
</dbReference>
<dbReference type="KEGG" id="tva:5464650"/>
<feature type="binding site" evidence="6">
    <location>
        <position position="207"/>
    </location>
    <ligand>
        <name>Zn(2+)</name>
        <dbReference type="ChEBI" id="CHEBI:29105"/>
    </ligand>
</feature>
<dbReference type="VEuPathDB" id="TrichDB:TVAG_190210"/>
<keyword evidence="5" id="KW-0520">NAD</keyword>
<dbReference type="PROSITE" id="PS50305">
    <property type="entry name" value="SIRTUIN"/>
    <property type="match status" value="1"/>
</dbReference>